<evidence type="ECO:0000313" key="14">
    <source>
        <dbReference type="Proteomes" id="UP001371305"/>
    </source>
</evidence>
<protein>
    <recommendedName>
        <fullName evidence="1">non-specific serine/threonine protein kinase</fullName>
        <ecNumber evidence="1">2.7.11.1</ecNumber>
    </recommendedName>
</protein>
<keyword evidence="7" id="KW-0418">Kinase</keyword>
<keyword evidence="9" id="KW-0342">GTP-binding</keyword>
<keyword evidence="4" id="KW-0808">Transferase</keyword>
<accession>A0ABU9ATU4</accession>
<dbReference type="Pfam" id="PF08477">
    <property type="entry name" value="Roc"/>
    <property type="match status" value="1"/>
</dbReference>
<gene>
    <name evidence="13" type="ORF">WKV53_06885</name>
</gene>
<keyword evidence="2" id="KW-0723">Serine/threonine-protein kinase</keyword>
<dbReference type="InterPro" id="IPR036388">
    <property type="entry name" value="WH-like_DNA-bd_sf"/>
</dbReference>
<keyword evidence="5" id="KW-0677">Repeat</keyword>
<dbReference type="InterPro" id="IPR020859">
    <property type="entry name" value="ROC"/>
</dbReference>
<dbReference type="RefSeq" id="WP_341403649.1">
    <property type="nucleotide sequence ID" value="NZ_JBBUKT010000002.1"/>
</dbReference>
<evidence type="ECO:0000256" key="11">
    <source>
        <dbReference type="ARBA" id="ARBA00048679"/>
    </source>
</evidence>
<sequence length="975" mass="108328">MTPEEQAAYDKALRKIRACKRRGETELNLNGMGLTRLPPEIGKLTELTELLLNQNQLASLPSEIGGLTALTDLNLNYNRLSSLPPEFAELTELTDLHLFGNQLASLPPEIGKLSALAVFDLGKNQLASLPPELGKLTALTALSLNGNKLGALPPEIGKLAALQIFYVGNNRLTSLPPEIGRLAALTELYLSNNQLASLPPEIGELTGLTQLHLDKNPLPRELLQLATGPDRAKRLVEYFSNAAKASLAGGLEAPRRFDEAKLLIIGQGNVGKSWLLKALQGKVPEPLGETKGIEIAQEPLDLTHPADSERALRLNCWDFGGQDHYQITHQIFFSPKAIYLLVWKPRTGLDPELVSKLERIQLSAGWTAKVLIVSTHADGSIPAVVGMDVLRERFGDLIWGFHEVDSEKGPDGTGIASLKEEIAKVAAQLEGMNLPFLPSWHEARTAILETKKPVIEFREFVDKCEKAGMERTNAADLAAIMEVQGQAVYFADAADEADACLEGENLLVLKPEWLAKAVGHVIEDKPTIAKSGILDHTRLKAIWKKDAKRKCDGYPAKLHGYLLWLMWKFDIAYKRDERTSLIPQHIVRDRPDDLYWTPAARSYEPQATLFCRVPHDPPIGLIPALTAAVHPLRRVRDPEASDALDRNWRDGFFLDTEHRGAAYVELLDRNLQIIVRDKYPANLLGLVLRTLEEIRQLRWPRLEMDHRVPCCGKKEGKACTGTFRKSRLEEWRGRTVDCEECGRTDLPVDKMLQGYDPREEDLMEQLRQLKQGNQDLLATAHAIFKSLAPEIQEQGKAPNMFTILPDQGKWITRATHISLRITCWCEHPDGPHPAAGICSDEPPDYLLKMPKEWLLTVAPYLPWAATLLKAFIPMAGTVSGDLPGMDCKTALDLMGDAAKVLPTSKPKLESKVLTGRMHGGRPEEVALRHIHDALLEQVKPAKRWGDLRPVQIKGGQVLWLCAQHAAIQQPPVPTI</sequence>
<evidence type="ECO:0000256" key="5">
    <source>
        <dbReference type="ARBA" id="ARBA00022737"/>
    </source>
</evidence>
<feature type="domain" description="Roc" evidence="12">
    <location>
        <begin position="253"/>
        <end position="429"/>
    </location>
</feature>
<dbReference type="SMART" id="SM00364">
    <property type="entry name" value="LRR_BAC"/>
    <property type="match status" value="4"/>
</dbReference>
<keyword evidence="14" id="KW-1185">Reference proteome</keyword>
<proteinExistence type="predicted"/>
<dbReference type="InterPro" id="IPR001611">
    <property type="entry name" value="Leu-rich_rpt"/>
</dbReference>
<dbReference type="InterPro" id="IPR003591">
    <property type="entry name" value="Leu-rich_rpt_typical-subtyp"/>
</dbReference>
<dbReference type="Pfam" id="PF13855">
    <property type="entry name" value="LRR_8"/>
    <property type="match status" value="2"/>
</dbReference>
<dbReference type="Pfam" id="PF25497">
    <property type="entry name" value="COR-B"/>
    <property type="match status" value="1"/>
</dbReference>
<dbReference type="InterPro" id="IPR032171">
    <property type="entry name" value="COR-A"/>
</dbReference>
<dbReference type="Gene3D" id="1.10.10.10">
    <property type="entry name" value="Winged helix-like DNA-binding domain superfamily/Winged helix DNA-binding domain"/>
    <property type="match status" value="1"/>
</dbReference>
<organism evidence="13 14">
    <name type="scientific">Luteolibacter soli</name>
    <dbReference type="NCBI Taxonomy" id="3135280"/>
    <lineage>
        <taxon>Bacteria</taxon>
        <taxon>Pseudomonadati</taxon>
        <taxon>Verrucomicrobiota</taxon>
        <taxon>Verrucomicrobiia</taxon>
        <taxon>Verrucomicrobiales</taxon>
        <taxon>Verrucomicrobiaceae</taxon>
        <taxon>Luteolibacter</taxon>
    </lineage>
</organism>
<keyword evidence="6" id="KW-0547">Nucleotide-binding</keyword>
<dbReference type="PANTHER" id="PTHR45752:SF187">
    <property type="entry name" value="LEUCINE-RICH REPEAT AND IQ DOMAIN-CONTAINING PROTEIN 4"/>
    <property type="match status" value="1"/>
</dbReference>
<dbReference type="Gene3D" id="1.10.10.2200">
    <property type="match status" value="1"/>
</dbReference>
<comment type="caution">
    <text evidence="13">The sequence shown here is derived from an EMBL/GenBank/DDBJ whole genome shotgun (WGS) entry which is preliminary data.</text>
</comment>
<dbReference type="InterPro" id="IPR032675">
    <property type="entry name" value="LRR_dom_sf"/>
</dbReference>
<name>A0ABU9ATU4_9BACT</name>
<evidence type="ECO:0000256" key="6">
    <source>
        <dbReference type="ARBA" id="ARBA00022741"/>
    </source>
</evidence>
<evidence type="ECO:0000256" key="4">
    <source>
        <dbReference type="ARBA" id="ARBA00022679"/>
    </source>
</evidence>
<reference evidence="13 14" key="1">
    <citation type="submission" date="2024-04" db="EMBL/GenBank/DDBJ databases">
        <title>Luteolibacter sp. isolated from soil.</title>
        <authorList>
            <person name="An J."/>
        </authorList>
    </citation>
    <scope>NUCLEOTIDE SEQUENCE [LARGE SCALE GENOMIC DNA]</scope>
    <source>
        <strain evidence="13 14">Y139</strain>
    </source>
</reference>
<comment type="catalytic activity">
    <reaction evidence="11">
        <text>L-seryl-[protein] + ATP = O-phospho-L-seryl-[protein] + ADP + H(+)</text>
        <dbReference type="Rhea" id="RHEA:17989"/>
        <dbReference type="Rhea" id="RHEA-COMP:9863"/>
        <dbReference type="Rhea" id="RHEA-COMP:11604"/>
        <dbReference type="ChEBI" id="CHEBI:15378"/>
        <dbReference type="ChEBI" id="CHEBI:29999"/>
        <dbReference type="ChEBI" id="CHEBI:30616"/>
        <dbReference type="ChEBI" id="CHEBI:83421"/>
        <dbReference type="ChEBI" id="CHEBI:456216"/>
        <dbReference type="EC" id="2.7.11.1"/>
    </reaction>
</comment>
<dbReference type="Gene3D" id="3.80.10.10">
    <property type="entry name" value="Ribonuclease Inhibitor"/>
    <property type="match status" value="2"/>
</dbReference>
<dbReference type="Gene3D" id="3.30.70.1390">
    <property type="entry name" value="ROC domain from the Parkinson's disease-associated leucine-rich repeat kinase 2"/>
    <property type="match status" value="1"/>
</dbReference>
<evidence type="ECO:0000259" key="12">
    <source>
        <dbReference type="PROSITE" id="PS51424"/>
    </source>
</evidence>
<dbReference type="SUPFAM" id="SSF52540">
    <property type="entry name" value="P-loop containing nucleoside triphosphate hydrolases"/>
    <property type="match status" value="1"/>
</dbReference>
<dbReference type="InterPro" id="IPR027417">
    <property type="entry name" value="P-loop_NTPase"/>
</dbReference>
<dbReference type="EMBL" id="JBBUKT010000002">
    <property type="protein sequence ID" value="MEK7950212.1"/>
    <property type="molecule type" value="Genomic_DNA"/>
</dbReference>
<evidence type="ECO:0000256" key="7">
    <source>
        <dbReference type="ARBA" id="ARBA00022777"/>
    </source>
</evidence>
<evidence type="ECO:0000256" key="1">
    <source>
        <dbReference type="ARBA" id="ARBA00012513"/>
    </source>
</evidence>
<dbReference type="InterPro" id="IPR057263">
    <property type="entry name" value="COR-B"/>
</dbReference>
<dbReference type="PROSITE" id="PS51424">
    <property type="entry name" value="ROC"/>
    <property type="match status" value="1"/>
</dbReference>
<dbReference type="PROSITE" id="PS51450">
    <property type="entry name" value="LRR"/>
    <property type="match status" value="2"/>
</dbReference>
<dbReference type="Proteomes" id="UP001371305">
    <property type="component" value="Unassembled WGS sequence"/>
</dbReference>
<evidence type="ECO:0000256" key="10">
    <source>
        <dbReference type="ARBA" id="ARBA00047899"/>
    </source>
</evidence>
<dbReference type="InterPro" id="IPR050715">
    <property type="entry name" value="LRR-SigEffector_domain"/>
</dbReference>
<dbReference type="SUPFAM" id="SSF52058">
    <property type="entry name" value="L domain-like"/>
    <property type="match status" value="1"/>
</dbReference>
<dbReference type="EC" id="2.7.11.1" evidence="1"/>
<dbReference type="SMART" id="SM00369">
    <property type="entry name" value="LRR_TYP"/>
    <property type="match status" value="7"/>
</dbReference>
<evidence type="ECO:0000256" key="2">
    <source>
        <dbReference type="ARBA" id="ARBA00022527"/>
    </source>
</evidence>
<comment type="catalytic activity">
    <reaction evidence="10">
        <text>L-threonyl-[protein] + ATP = O-phospho-L-threonyl-[protein] + ADP + H(+)</text>
        <dbReference type="Rhea" id="RHEA:46608"/>
        <dbReference type="Rhea" id="RHEA-COMP:11060"/>
        <dbReference type="Rhea" id="RHEA-COMP:11605"/>
        <dbReference type="ChEBI" id="CHEBI:15378"/>
        <dbReference type="ChEBI" id="CHEBI:30013"/>
        <dbReference type="ChEBI" id="CHEBI:30616"/>
        <dbReference type="ChEBI" id="CHEBI:61977"/>
        <dbReference type="ChEBI" id="CHEBI:456216"/>
        <dbReference type="EC" id="2.7.11.1"/>
    </reaction>
</comment>
<evidence type="ECO:0000256" key="3">
    <source>
        <dbReference type="ARBA" id="ARBA00022614"/>
    </source>
</evidence>
<keyword evidence="3" id="KW-0433">Leucine-rich repeat</keyword>
<keyword evidence="8" id="KW-0067">ATP-binding</keyword>
<evidence type="ECO:0000256" key="9">
    <source>
        <dbReference type="ARBA" id="ARBA00023134"/>
    </source>
</evidence>
<evidence type="ECO:0000256" key="8">
    <source>
        <dbReference type="ARBA" id="ARBA00022840"/>
    </source>
</evidence>
<dbReference type="PANTHER" id="PTHR45752">
    <property type="entry name" value="LEUCINE-RICH REPEAT-CONTAINING"/>
    <property type="match status" value="1"/>
</dbReference>
<dbReference type="Pfam" id="PF16095">
    <property type="entry name" value="COR-A"/>
    <property type="match status" value="1"/>
</dbReference>
<evidence type="ECO:0000313" key="13">
    <source>
        <dbReference type="EMBL" id="MEK7950212.1"/>
    </source>
</evidence>